<evidence type="ECO:0000313" key="1">
    <source>
        <dbReference type="EMBL" id="KNC27246.1"/>
    </source>
</evidence>
<reference evidence="1 2" key="1">
    <citation type="journal article" date="2015" name="Nat. Commun.">
        <title>Lucilia cuprina genome unlocks parasitic fly biology to underpin future interventions.</title>
        <authorList>
            <person name="Anstead C.A."/>
            <person name="Korhonen P.K."/>
            <person name="Young N.D."/>
            <person name="Hall R.S."/>
            <person name="Jex A.R."/>
            <person name="Murali S.C."/>
            <person name="Hughes D.S."/>
            <person name="Lee S.F."/>
            <person name="Perry T."/>
            <person name="Stroehlein A.J."/>
            <person name="Ansell B.R."/>
            <person name="Breugelmans B."/>
            <person name="Hofmann A."/>
            <person name="Qu J."/>
            <person name="Dugan S."/>
            <person name="Lee S.L."/>
            <person name="Chao H."/>
            <person name="Dinh H."/>
            <person name="Han Y."/>
            <person name="Doddapaneni H.V."/>
            <person name="Worley K.C."/>
            <person name="Muzny D.M."/>
            <person name="Ioannidis P."/>
            <person name="Waterhouse R.M."/>
            <person name="Zdobnov E.M."/>
            <person name="James P.J."/>
            <person name="Bagnall N.H."/>
            <person name="Kotze A.C."/>
            <person name="Gibbs R.A."/>
            <person name="Richards S."/>
            <person name="Batterham P."/>
            <person name="Gasser R.B."/>
        </authorList>
    </citation>
    <scope>NUCLEOTIDE SEQUENCE [LARGE SCALE GENOMIC DNA]</scope>
    <source>
        <strain evidence="1 2">LS</strain>
        <tissue evidence="1">Full body</tissue>
    </source>
</reference>
<dbReference type="Proteomes" id="UP000037069">
    <property type="component" value="Unassembled WGS sequence"/>
</dbReference>
<organism evidence="1 2">
    <name type="scientific">Lucilia cuprina</name>
    <name type="common">Green bottle fly</name>
    <name type="synonym">Australian sheep blowfly</name>
    <dbReference type="NCBI Taxonomy" id="7375"/>
    <lineage>
        <taxon>Eukaryota</taxon>
        <taxon>Metazoa</taxon>
        <taxon>Ecdysozoa</taxon>
        <taxon>Arthropoda</taxon>
        <taxon>Hexapoda</taxon>
        <taxon>Insecta</taxon>
        <taxon>Pterygota</taxon>
        <taxon>Neoptera</taxon>
        <taxon>Endopterygota</taxon>
        <taxon>Diptera</taxon>
        <taxon>Brachycera</taxon>
        <taxon>Muscomorpha</taxon>
        <taxon>Oestroidea</taxon>
        <taxon>Calliphoridae</taxon>
        <taxon>Luciliinae</taxon>
        <taxon>Lucilia</taxon>
    </lineage>
</organism>
<protein>
    <submittedName>
        <fullName evidence="1">Uncharacterized protein</fullName>
    </submittedName>
</protein>
<sequence>MEGTAPLMESSKSTSTSERIPISGCHSSILALEFVYRQLAYYGLKVHLSIRFSASCSLCVATSTSFPVDMITVSSANVPTIQSESTGKSLVYSKILAFRSIELNSFSNSFPITGNSDIGLYELASLLILNVFYGCSSPQLQHFGCWALSIIHSTDSCLPAHLTHLGSFEQFFKGKSLKLFTTLIIIGGGRCIFIAGVNLP</sequence>
<proteinExistence type="predicted"/>
<name>A0A0L0C4T0_LUCCU</name>
<gene>
    <name evidence="1" type="ORF">FF38_01118</name>
</gene>
<comment type="caution">
    <text evidence="1">The sequence shown here is derived from an EMBL/GenBank/DDBJ whole genome shotgun (WGS) entry which is preliminary data.</text>
</comment>
<evidence type="ECO:0000313" key="2">
    <source>
        <dbReference type="Proteomes" id="UP000037069"/>
    </source>
</evidence>
<dbReference type="AlphaFoldDB" id="A0A0L0C4T0"/>
<keyword evidence="2" id="KW-1185">Reference proteome</keyword>
<accession>A0A0L0C4T0</accession>
<dbReference type="EMBL" id="JRES01000921">
    <property type="protein sequence ID" value="KNC27246.1"/>
    <property type="molecule type" value="Genomic_DNA"/>
</dbReference>